<keyword evidence="1" id="KW-1133">Transmembrane helix</keyword>
<name>E3GZ31_METFV</name>
<evidence type="ECO:0000313" key="3">
    <source>
        <dbReference type="Proteomes" id="UP000002315"/>
    </source>
</evidence>
<dbReference type="OrthoDB" id="81167at2157"/>
<dbReference type="Proteomes" id="UP000002315">
    <property type="component" value="Chromosome"/>
</dbReference>
<sequence>MIGTVSATCNIIVITDPSGRDPNGVAGASLSYAPNMFQSTFLLSKDKKFAVLSGGEGEAIPRLMAIVETIKRLENGMSAADAASAANQYPGIRVMCGGPGIGAAVGGSFDAYIVTVEDDGTIKITPVSGGLAVLPPGKKGAIIHLRNTPGNPKYGTADSVRRDVAINVGKMIRDGYPATVIVGKAVEEVARDSGERYGGGAVNIASGITTGDMFTPATLNQTGYPLDEPYVKLCPQCGWSMGFPTAERYDRCPICGSQLKTIYAYQALTDTITVSNKTVIVSVYGSDSKGVIGTTKEIVEAVVNKYGYDPVKISEAINRAIDNGLILGVNYVEPKDINVKPSARAVGVYYTPLPDNRSGPPWDLPIPAGILETLGNVQTVLGFALAFLAFFRTIVVGRVKK</sequence>
<accession>E3GZ31</accession>
<feature type="transmembrane region" description="Helical" evidence="1">
    <location>
        <begin position="380"/>
        <end position="399"/>
    </location>
</feature>
<protein>
    <submittedName>
        <fullName evidence="2">Uncharacterized protein</fullName>
    </submittedName>
</protein>
<dbReference type="AlphaFoldDB" id="E3GZ31"/>
<evidence type="ECO:0000313" key="2">
    <source>
        <dbReference type="EMBL" id="ADP77563.1"/>
    </source>
</evidence>
<evidence type="ECO:0000256" key="1">
    <source>
        <dbReference type="SAM" id="Phobius"/>
    </source>
</evidence>
<keyword evidence="1" id="KW-0472">Membrane</keyword>
<reference evidence="2 3" key="1">
    <citation type="journal article" date="2010" name="Stand. Genomic Sci.">
        <title>Complete genome sequence of Methanothermus fervidus type strain (V24S).</title>
        <authorList>
            <person name="Anderson I."/>
            <person name="Djao O.D."/>
            <person name="Misra M."/>
            <person name="Chertkov O."/>
            <person name="Nolan M."/>
            <person name="Lucas S."/>
            <person name="Lapidus A."/>
            <person name="Del Rio T.G."/>
            <person name="Tice H."/>
            <person name="Cheng J.F."/>
            <person name="Tapia R."/>
            <person name="Han C."/>
            <person name="Goodwin L."/>
            <person name="Pitluck S."/>
            <person name="Liolios K."/>
            <person name="Ivanova N."/>
            <person name="Mavromatis K."/>
            <person name="Mikhailova N."/>
            <person name="Pati A."/>
            <person name="Brambilla E."/>
            <person name="Chen A."/>
            <person name="Palaniappan K."/>
            <person name="Land M."/>
            <person name="Hauser L."/>
            <person name="Chang Y.J."/>
            <person name="Jeffries C.D."/>
            <person name="Sikorski J."/>
            <person name="Spring S."/>
            <person name="Rohde M."/>
            <person name="Eichinger K."/>
            <person name="Huber H."/>
            <person name="Wirth R."/>
            <person name="Goker M."/>
            <person name="Detter J.C."/>
            <person name="Woyke T."/>
            <person name="Bristow J."/>
            <person name="Eisen J.A."/>
            <person name="Markowitz V."/>
            <person name="Hugenholtz P."/>
            <person name="Klenk H.P."/>
            <person name="Kyrpides N.C."/>
        </authorList>
    </citation>
    <scope>NUCLEOTIDE SEQUENCE [LARGE SCALE GENOMIC DNA]</scope>
    <source>
        <strain evidence="3">ATCC 43054 / DSM 2088 / JCM 10308 / V24 S</strain>
    </source>
</reference>
<proteinExistence type="predicted"/>
<keyword evidence="1" id="KW-0812">Transmembrane</keyword>
<dbReference type="STRING" id="523846.Mfer_0764"/>
<keyword evidence="3" id="KW-1185">Reference proteome</keyword>
<dbReference type="KEGG" id="mfv:Mfer_0764"/>
<dbReference type="HOGENOM" id="CLU_056316_0_0_2"/>
<dbReference type="EMBL" id="CP002278">
    <property type="protein sequence ID" value="ADP77563.1"/>
    <property type="molecule type" value="Genomic_DNA"/>
</dbReference>
<organism evidence="2 3">
    <name type="scientific">Methanothermus fervidus (strain ATCC 43054 / DSM 2088 / JCM 10308 / V24 S)</name>
    <dbReference type="NCBI Taxonomy" id="523846"/>
    <lineage>
        <taxon>Archaea</taxon>
        <taxon>Methanobacteriati</taxon>
        <taxon>Methanobacteriota</taxon>
        <taxon>Methanomada group</taxon>
        <taxon>Methanobacteria</taxon>
        <taxon>Methanobacteriales</taxon>
        <taxon>Methanothermaceae</taxon>
        <taxon>Methanothermus</taxon>
    </lineage>
</organism>
<gene>
    <name evidence="2" type="ordered locus">Mfer_0764</name>
</gene>